<sequence length="127" mass="14453">DYNVALSTNERFYFCLRENNSREVSGRGCKGKRAPKEEEKEIRSAAAAKEEEKEMRSAAAAKEEEKEIRSAPAAKEEESKSGDENNGLNNIRDFEDQNPFLPFSAFLGLTPQSPICHHHRKICHHYV</sequence>
<gene>
    <name evidence="2" type="ORF">CISIN_1g0378901mg</name>
</gene>
<accession>A0A067DBA4</accession>
<evidence type="ECO:0000313" key="3">
    <source>
        <dbReference type="Proteomes" id="UP000027120"/>
    </source>
</evidence>
<protein>
    <submittedName>
        <fullName evidence="2">Uncharacterized protein</fullName>
    </submittedName>
</protein>
<dbReference type="AlphaFoldDB" id="A0A067DBA4"/>
<dbReference type="PaxDb" id="2711-XP_006495018.1"/>
<feature type="region of interest" description="Disordered" evidence="1">
    <location>
        <begin position="21"/>
        <end position="94"/>
    </location>
</feature>
<dbReference type="Proteomes" id="UP000027120">
    <property type="component" value="Unassembled WGS sequence"/>
</dbReference>
<evidence type="ECO:0000256" key="1">
    <source>
        <dbReference type="SAM" id="MobiDB-lite"/>
    </source>
</evidence>
<feature type="non-terminal residue" evidence="2">
    <location>
        <position position="1"/>
    </location>
</feature>
<evidence type="ECO:0000313" key="2">
    <source>
        <dbReference type="EMBL" id="KDO38840.1"/>
    </source>
</evidence>
<dbReference type="EMBL" id="KK787366">
    <property type="protein sequence ID" value="KDO38840.1"/>
    <property type="molecule type" value="Genomic_DNA"/>
</dbReference>
<keyword evidence="3" id="KW-1185">Reference proteome</keyword>
<name>A0A067DBA4_CITSI</name>
<proteinExistence type="predicted"/>
<feature type="compositionally biased region" description="Basic and acidic residues" evidence="1">
    <location>
        <begin position="34"/>
        <end position="83"/>
    </location>
</feature>
<reference evidence="2 3" key="1">
    <citation type="submission" date="2014-04" db="EMBL/GenBank/DDBJ databases">
        <authorList>
            <consortium name="International Citrus Genome Consortium"/>
            <person name="Gmitter F."/>
            <person name="Chen C."/>
            <person name="Farmerie W."/>
            <person name="Harkins T."/>
            <person name="Desany B."/>
            <person name="Mohiuddin M."/>
            <person name="Kodira C."/>
            <person name="Borodovsky M."/>
            <person name="Lomsadze A."/>
            <person name="Burns P."/>
            <person name="Jenkins J."/>
            <person name="Prochnik S."/>
            <person name="Shu S."/>
            <person name="Chapman J."/>
            <person name="Pitluck S."/>
            <person name="Schmutz J."/>
            <person name="Rokhsar D."/>
        </authorList>
    </citation>
    <scope>NUCLEOTIDE SEQUENCE</scope>
</reference>
<dbReference type="eggNOG" id="ENOG502SIQM">
    <property type="taxonomic scope" value="Eukaryota"/>
</dbReference>
<organism evidence="2 3">
    <name type="scientific">Citrus sinensis</name>
    <name type="common">Sweet orange</name>
    <name type="synonym">Citrus aurantium var. sinensis</name>
    <dbReference type="NCBI Taxonomy" id="2711"/>
    <lineage>
        <taxon>Eukaryota</taxon>
        <taxon>Viridiplantae</taxon>
        <taxon>Streptophyta</taxon>
        <taxon>Embryophyta</taxon>
        <taxon>Tracheophyta</taxon>
        <taxon>Spermatophyta</taxon>
        <taxon>Magnoliopsida</taxon>
        <taxon>eudicotyledons</taxon>
        <taxon>Gunneridae</taxon>
        <taxon>Pentapetalae</taxon>
        <taxon>rosids</taxon>
        <taxon>malvids</taxon>
        <taxon>Sapindales</taxon>
        <taxon>Rutaceae</taxon>
        <taxon>Aurantioideae</taxon>
        <taxon>Citrus</taxon>
    </lineage>
</organism>